<evidence type="ECO:0000256" key="1">
    <source>
        <dbReference type="SAM" id="MobiDB-lite"/>
    </source>
</evidence>
<name>A0A0D7A6M0_9AGAR</name>
<dbReference type="Proteomes" id="UP000054144">
    <property type="component" value="Unassembled WGS sequence"/>
</dbReference>
<accession>A0A0D7A6M0</accession>
<feature type="compositionally biased region" description="Polar residues" evidence="1">
    <location>
        <begin position="24"/>
        <end position="49"/>
    </location>
</feature>
<dbReference type="EMBL" id="KN882043">
    <property type="protein sequence ID" value="KIY46024.1"/>
    <property type="molecule type" value="Genomic_DNA"/>
</dbReference>
<feature type="region of interest" description="Disordered" evidence="1">
    <location>
        <begin position="21"/>
        <end position="64"/>
    </location>
</feature>
<proteinExistence type="predicted"/>
<gene>
    <name evidence="2" type="ORF">FISHEDRAFT_75872</name>
</gene>
<feature type="region of interest" description="Disordered" evidence="1">
    <location>
        <begin position="343"/>
        <end position="424"/>
    </location>
</feature>
<feature type="compositionally biased region" description="Polar residues" evidence="1">
    <location>
        <begin position="345"/>
        <end position="358"/>
    </location>
</feature>
<protein>
    <submittedName>
        <fullName evidence="2">Uncharacterized protein</fullName>
    </submittedName>
</protein>
<evidence type="ECO:0000313" key="2">
    <source>
        <dbReference type="EMBL" id="KIY46024.1"/>
    </source>
</evidence>
<keyword evidence="3" id="KW-1185">Reference proteome</keyword>
<reference evidence="2 3" key="1">
    <citation type="journal article" date="2015" name="Fungal Genet. Biol.">
        <title>Evolution of novel wood decay mechanisms in Agaricales revealed by the genome sequences of Fistulina hepatica and Cylindrobasidium torrendii.</title>
        <authorList>
            <person name="Floudas D."/>
            <person name="Held B.W."/>
            <person name="Riley R."/>
            <person name="Nagy L.G."/>
            <person name="Koehler G."/>
            <person name="Ransdell A.S."/>
            <person name="Younus H."/>
            <person name="Chow J."/>
            <person name="Chiniquy J."/>
            <person name="Lipzen A."/>
            <person name="Tritt A."/>
            <person name="Sun H."/>
            <person name="Haridas S."/>
            <person name="LaButti K."/>
            <person name="Ohm R.A."/>
            <person name="Kues U."/>
            <person name="Blanchette R.A."/>
            <person name="Grigoriev I.V."/>
            <person name="Minto R.E."/>
            <person name="Hibbett D.S."/>
        </authorList>
    </citation>
    <scope>NUCLEOTIDE SEQUENCE [LARGE SCALE GENOMIC DNA]</scope>
    <source>
        <strain evidence="2 3">ATCC 64428</strain>
    </source>
</reference>
<feature type="compositionally biased region" description="Polar residues" evidence="1">
    <location>
        <begin position="376"/>
        <end position="385"/>
    </location>
</feature>
<dbReference type="OrthoDB" id="413361at2759"/>
<dbReference type="AlphaFoldDB" id="A0A0D7A6M0"/>
<evidence type="ECO:0000313" key="3">
    <source>
        <dbReference type="Proteomes" id="UP000054144"/>
    </source>
</evidence>
<sequence length="531" mass="57719">MPALLSILGINSQQLAAAGRRDWSATTSAPGKQPHQPSSLFSQPASSGYGTFPESCPPDPRRSPRGFKATLRCNNCLSTLYERAAAHAGGGTRCTGLDIQHCDPSPVLLPVRRRPSRSCRITGLELDLESTPQPCIVCDSNKTHNLPPVSKIPIPGTTNTAYLTGPVSAASFGASHYYLVTRDEKNSHQSIKFFKTKREAYLSLPPAAYDASGRVTLIPIPYSHQECYRYSTQARSMRAASAVPTPPALWAEAVQHAAWIDKRLSGTTGPLEAPFLHWGQEIYLRGPNGAIAHAFVGYDDDGAVRAWQPGTTLVKCATEWFLTHDAAENILIEGERVQKAIVRPANSNQQVSDMSNDVKTPPRNEIINTEVETHHISTQNESQQSPSPPLTPISSMISSPEPGSPIRASEKSLEGPTGRPQRLVANKPTGFYKAFISDDSACNFQSTDIEDNEDFENVAFIATAEGGEDETALVVVENEDDRNANNAQLPRPITAVNGDHKTPRPGNIAELVHKHTHFPIQFGSIAPFYAF</sequence>
<organism evidence="2 3">
    <name type="scientific">Fistulina hepatica ATCC 64428</name>
    <dbReference type="NCBI Taxonomy" id="1128425"/>
    <lineage>
        <taxon>Eukaryota</taxon>
        <taxon>Fungi</taxon>
        <taxon>Dikarya</taxon>
        <taxon>Basidiomycota</taxon>
        <taxon>Agaricomycotina</taxon>
        <taxon>Agaricomycetes</taxon>
        <taxon>Agaricomycetidae</taxon>
        <taxon>Agaricales</taxon>
        <taxon>Fistulinaceae</taxon>
        <taxon>Fistulina</taxon>
    </lineage>
</organism>